<dbReference type="OrthoDB" id="8479870at2"/>
<name>A0A0W0VEF1_9GAMM</name>
<gene>
    <name evidence="1" type="ORF">Ljor_2575</name>
</gene>
<proteinExistence type="predicted"/>
<keyword evidence="2" id="KW-1185">Reference proteome</keyword>
<dbReference type="Proteomes" id="UP000055035">
    <property type="component" value="Unassembled WGS sequence"/>
</dbReference>
<dbReference type="EMBL" id="LNYJ01000011">
    <property type="protein sequence ID" value="KTD18269.1"/>
    <property type="molecule type" value="Genomic_DNA"/>
</dbReference>
<reference evidence="1 2" key="1">
    <citation type="submission" date="2015-11" db="EMBL/GenBank/DDBJ databases">
        <title>Genomic analysis of 38 Legionella species identifies large and diverse effector repertoires.</title>
        <authorList>
            <person name="Burstein D."/>
            <person name="Amaro F."/>
            <person name="Zusman T."/>
            <person name="Lifshitz Z."/>
            <person name="Cohen O."/>
            <person name="Gilbert J.A."/>
            <person name="Pupko T."/>
            <person name="Shuman H.A."/>
            <person name="Segal G."/>
        </authorList>
    </citation>
    <scope>NUCLEOTIDE SEQUENCE [LARGE SCALE GENOMIC DNA]</scope>
    <source>
        <strain evidence="1 2">BL-540</strain>
    </source>
</reference>
<dbReference type="AlphaFoldDB" id="A0A0W0VEF1"/>
<organism evidence="1 2">
    <name type="scientific">Legionella jordanis</name>
    <dbReference type="NCBI Taxonomy" id="456"/>
    <lineage>
        <taxon>Bacteria</taxon>
        <taxon>Pseudomonadati</taxon>
        <taxon>Pseudomonadota</taxon>
        <taxon>Gammaproteobacteria</taxon>
        <taxon>Legionellales</taxon>
        <taxon>Legionellaceae</taxon>
        <taxon>Legionella</taxon>
    </lineage>
</organism>
<evidence type="ECO:0000313" key="2">
    <source>
        <dbReference type="Proteomes" id="UP000055035"/>
    </source>
</evidence>
<accession>A0A0W0VEF1</accession>
<evidence type="ECO:0000313" key="1">
    <source>
        <dbReference type="EMBL" id="KTD18269.1"/>
    </source>
</evidence>
<comment type="caution">
    <text evidence="1">The sequence shown here is derived from an EMBL/GenBank/DDBJ whole genome shotgun (WGS) entry which is preliminary data.</text>
</comment>
<dbReference type="STRING" id="456.Ljor_2575"/>
<dbReference type="PATRIC" id="fig|456.5.peg.2764"/>
<sequence>MLEDLNAINSGMVEFGCSLLGKSLYDLTFAPMGGECVHSYAYSSLVQALEILMKAAIAEKHPLLIYEKIPKLTSKKDQLNEFFKKARSRSFLDLPDLLALTTDYQIEYKLLEIAWINRCKIIHIGHSFSLDYTYSGLELTFNVIDPFIYKFWNRSSIDETTSFDSETPIYLVEHCLDYNINFKMRKGQIDKDEDIFPRITEQHYY</sequence>
<dbReference type="RefSeq" id="WP_058471945.1">
    <property type="nucleotide sequence ID" value="NZ_CAAAIC010000006.1"/>
</dbReference>
<protein>
    <submittedName>
        <fullName evidence="1">Uncharacterized protein</fullName>
    </submittedName>
</protein>